<dbReference type="SMART" id="SM01012">
    <property type="entry name" value="ANTAR"/>
    <property type="match status" value="1"/>
</dbReference>
<keyword evidence="5" id="KW-1185">Reference proteome</keyword>
<dbReference type="PROSITE" id="PS50921">
    <property type="entry name" value="ANTAR"/>
    <property type="match status" value="1"/>
</dbReference>
<organism evidence="4 5">
    <name type="scientific">Lentzea indica</name>
    <dbReference type="NCBI Taxonomy" id="2604800"/>
    <lineage>
        <taxon>Bacteria</taxon>
        <taxon>Bacillati</taxon>
        <taxon>Actinomycetota</taxon>
        <taxon>Actinomycetes</taxon>
        <taxon>Pseudonocardiales</taxon>
        <taxon>Pseudonocardiaceae</taxon>
        <taxon>Lentzea</taxon>
    </lineage>
</organism>
<keyword evidence="2" id="KW-0804">Transcription</keyword>
<dbReference type="Gene3D" id="3.30.450.40">
    <property type="match status" value="1"/>
</dbReference>
<dbReference type="SUPFAM" id="SSF55781">
    <property type="entry name" value="GAF domain-like"/>
    <property type="match status" value="1"/>
</dbReference>
<gene>
    <name evidence="4" type="ORF">FXN61_09600</name>
</gene>
<dbReference type="Proteomes" id="UP001515943">
    <property type="component" value="Unassembled WGS sequence"/>
</dbReference>
<evidence type="ECO:0000256" key="1">
    <source>
        <dbReference type="ARBA" id="ARBA00023015"/>
    </source>
</evidence>
<reference evidence="4 5" key="1">
    <citation type="submission" date="2019-08" db="EMBL/GenBank/DDBJ databases">
        <title>Lentzea from Indian Himalayas.</title>
        <authorList>
            <person name="Mandal S."/>
            <person name="Mallick Gupta A."/>
            <person name="Maiti P.K."/>
            <person name="Sarkar J."/>
            <person name="Mandal S."/>
        </authorList>
    </citation>
    <scope>NUCLEOTIDE SEQUENCE [LARGE SCALE GENOMIC DNA]</scope>
    <source>
        <strain evidence="4 5">PSKA42</strain>
    </source>
</reference>
<evidence type="ECO:0000313" key="4">
    <source>
        <dbReference type="EMBL" id="NKE57076.1"/>
    </source>
</evidence>
<sequence length="254" mass="27158">MGCSSQRKAEPVSGERLAKVLAHLANDAAARGITASTEAACEASVVLIGVSGAQLTLMNGTGRGESRYSTNEIGSQLDNLRFTLGEGPCEDAVRTGVPVLVEELDSWENRQRWPLFVPAANAAGARAVFVFPLRSGAIRIGALVLHRTSPGPLTPEQVYDAHVVADIIMSLLLDELTRLHLDADVPPADGVPLSRAEVHQATGMLSVQMGVTMDEALVRLRAHAFALDQSVVEVSRDIVARRLRLSPEGWADPR</sequence>
<dbReference type="InterPro" id="IPR005561">
    <property type="entry name" value="ANTAR"/>
</dbReference>
<dbReference type="InterPro" id="IPR003018">
    <property type="entry name" value="GAF"/>
</dbReference>
<dbReference type="Gene3D" id="1.10.10.10">
    <property type="entry name" value="Winged helix-like DNA-binding domain superfamily/Winged helix DNA-binding domain"/>
    <property type="match status" value="1"/>
</dbReference>
<evidence type="ECO:0000259" key="3">
    <source>
        <dbReference type="PROSITE" id="PS50921"/>
    </source>
</evidence>
<accession>A0ABX1FEK4</accession>
<comment type="caution">
    <text evidence="4">The sequence shown here is derived from an EMBL/GenBank/DDBJ whole genome shotgun (WGS) entry which is preliminary data.</text>
</comment>
<dbReference type="InterPro" id="IPR036388">
    <property type="entry name" value="WH-like_DNA-bd_sf"/>
</dbReference>
<dbReference type="InterPro" id="IPR029016">
    <property type="entry name" value="GAF-like_dom_sf"/>
</dbReference>
<evidence type="ECO:0000256" key="2">
    <source>
        <dbReference type="ARBA" id="ARBA00023163"/>
    </source>
</evidence>
<dbReference type="Pfam" id="PF13185">
    <property type="entry name" value="GAF_2"/>
    <property type="match status" value="1"/>
</dbReference>
<evidence type="ECO:0000313" key="5">
    <source>
        <dbReference type="Proteomes" id="UP001515943"/>
    </source>
</evidence>
<proteinExistence type="predicted"/>
<dbReference type="Pfam" id="PF03861">
    <property type="entry name" value="ANTAR"/>
    <property type="match status" value="1"/>
</dbReference>
<protein>
    <submittedName>
        <fullName evidence="4">GAF and ANTAR domain-containing protein</fullName>
    </submittedName>
</protein>
<dbReference type="SMART" id="SM00065">
    <property type="entry name" value="GAF"/>
    <property type="match status" value="1"/>
</dbReference>
<name>A0ABX1FEK4_9PSEU</name>
<dbReference type="EMBL" id="VSRL01000025">
    <property type="protein sequence ID" value="NKE57076.1"/>
    <property type="molecule type" value="Genomic_DNA"/>
</dbReference>
<feature type="domain" description="ANTAR" evidence="3">
    <location>
        <begin position="178"/>
        <end position="239"/>
    </location>
</feature>
<keyword evidence="1" id="KW-0805">Transcription regulation</keyword>